<proteinExistence type="predicted"/>
<dbReference type="Proteomes" id="UP000825369">
    <property type="component" value="Chromosome"/>
</dbReference>
<dbReference type="GO" id="GO:0004386">
    <property type="term" value="F:helicase activity"/>
    <property type="evidence" value="ECO:0007669"/>
    <property type="project" value="UniProtKB-KW"/>
</dbReference>
<organism evidence="2 3">
    <name type="scientific">Paulownia witches'-broom phytoplasma</name>
    <dbReference type="NCBI Taxonomy" id="39647"/>
    <lineage>
        <taxon>Bacteria</taxon>
        <taxon>Bacillati</taxon>
        <taxon>Mycoplasmatota</taxon>
        <taxon>Mollicutes</taxon>
        <taxon>Acholeplasmatales</taxon>
        <taxon>Acholeplasmataceae</taxon>
        <taxon>Candidatus Phytoplasma</taxon>
        <taxon>16SrI (Aster yellows group)</taxon>
    </lineage>
</organism>
<dbReference type="Pfam" id="PF18766">
    <property type="entry name" value="SWI2_SNF2"/>
    <property type="match status" value="1"/>
</dbReference>
<keyword evidence="2" id="KW-0067">ATP-binding</keyword>
<keyword evidence="2" id="KW-0378">Hydrolase</keyword>
<keyword evidence="3" id="KW-1185">Reference proteome</keyword>
<dbReference type="RefSeq" id="WP_219475392.1">
    <property type="nucleotide sequence ID" value="NZ_CP066882.1"/>
</dbReference>
<dbReference type="InterPro" id="IPR040980">
    <property type="entry name" value="SWI2_SNF2"/>
</dbReference>
<reference evidence="2 3" key="1">
    <citation type="journal article" date="2021" name="Mol. Plant">
        <title>Genomic insights into the fast growth of paulownias and the formation of Paulownia witches' broom.</title>
        <authorList>
            <person name="Cao Y."/>
            <person name="Sun G."/>
            <person name="Zhai X."/>
            <person name="Xu P."/>
            <person name="Ma L."/>
            <person name="Deng M."/>
            <person name="Zhao Z."/>
            <person name="Yang H."/>
            <person name="Dong Y."/>
            <person name="Shang Z."/>
            <person name="Lv Y."/>
            <person name="Yan L."/>
            <person name="Liu H."/>
            <person name="Cao X."/>
            <person name="Li B."/>
            <person name="Wang Z."/>
            <person name="Zhao X."/>
            <person name="Yu H."/>
            <person name="Wang F."/>
            <person name="Ma W."/>
            <person name="Huang J."/>
            <person name="Fan G."/>
        </authorList>
    </citation>
    <scope>NUCLEOTIDE SEQUENCE [LARGE SCALE GENOMIC DNA]</scope>
    <source>
        <strain evidence="2 3">Zhengzhou</strain>
    </source>
</reference>
<accession>A0ABX8TRU2</accession>
<keyword evidence="2" id="KW-0347">Helicase</keyword>
<evidence type="ECO:0000259" key="1">
    <source>
        <dbReference type="Pfam" id="PF18766"/>
    </source>
</evidence>
<feature type="domain" description="SWI2/SNF2 ATPase" evidence="1">
    <location>
        <begin position="16"/>
        <end position="60"/>
    </location>
</feature>
<dbReference type="EMBL" id="CP066882">
    <property type="protein sequence ID" value="QYC31291.1"/>
    <property type="molecule type" value="Genomic_DNA"/>
</dbReference>
<gene>
    <name evidence="2" type="ORF">HGD80_01770</name>
</gene>
<evidence type="ECO:0000313" key="2">
    <source>
        <dbReference type="EMBL" id="QYC31291.1"/>
    </source>
</evidence>
<protein>
    <submittedName>
        <fullName evidence="2">DEAD/DEAH box helicase family protein</fullName>
    </submittedName>
</protein>
<sequence>MNSQKKEITQENPLNVTNNIKKNSHIWHTRGSGKTLTAFLLCRYLKKFISINETQKNIIVFL</sequence>
<name>A0ABX8TRU2_9MOLU</name>
<evidence type="ECO:0000313" key="3">
    <source>
        <dbReference type="Proteomes" id="UP000825369"/>
    </source>
</evidence>
<keyword evidence="2" id="KW-0547">Nucleotide-binding</keyword>